<protein>
    <submittedName>
        <fullName evidence="1">Uncharacterized protein</fullName>
    </submittedName>
</protein>
<accession>U4KUZ4</accession>
<keyword evidence="2" id="KW-1185">Reference proteome</keyword>
<dbReference type="Proteomes" id="UP000018144">
    <property type="component" value="Unassembled WGS sequence"/>
</dbReference>
<evidence type="ECO:0000313" key="2">
    <source>
        <dbReference type="Proteomes" id="UP000018144"/>
    </source>
</evidence>
<dbReference type="EMBL" id="HF935243">
    <property type="protein sequence ID" value="CCX05273.1"/>
    <property type="molecule type" value="Genomic_DNA"/>
</dbReference>
<proteinExistence type="predicted"/>
<organism evidence="1 2">
    <name type="scientific">Pyronema omphalodes (strain CBS 100304)</name>
    <name type="common">Pyronema confluens</name>
    <dbReference type="NCBI Taxonomy" id="1076935"/>
    <lineage>
        <taxon>Eukaryota</taxon>
        <taxon>Fungi</taxon>
        <taxon>Dikarya</taxon>
        <taxon>Ascomycota</taxon>
        <taxon>Pezizomycotina</taxon>
        <taxon>Pezizomycetes</taxon>
        <taxon>Pezizales</taxon>
        <taxon>Pyronemataceae</taxon>
        <taxon>Pyronema</taxon>
    </lineage>
</organism>
<name>U4KUZ4_PYROM</name>
<gene>
    <name evidence="1" type="ORF">PCON_04860</name>
</gene>
<evidence type="ECO:0000313" key="1">
    <source>
        <dbReference type="EMBL" id="CCX05273.1"/>
    </source>
</evidence>
<sequence length="439" mass="50357">MLPCNFFPSHLVASLATGKTCIDATSSEIHSRGIDITNYFPKYHRYEFHHRGRCKTNPFCKWQDPSPAPAIAIRDCTKSPSEMTKEEHHQLLDAAVDLFDDIRALYESVSSTNEKEESSRIMIDEIKTWPDANILPKQWVGQPITLDDIPVALQSLVDELVSFDTSDRTEEEKVKDAVDILPTFLLVIFFTNEEKMAEVAKSLGPLRHDFSNLEVYGKYRAECKKDEKEGGDTMEFTSAIEPTKEPLNDNADTYPKEIMVELKTEEDWDKEDEAIVKFVEDNANYKYDNVEAPTYNAPTTYKTQWVEVKNKEEEERIHKEYQDKLNEHKKIRVSMLASSPRIQEAGERYGRTHNSEMSTFDYNETEGGDALESTSDDALFASVLKVESHQDPYIFQGEEVTPDNIPGQLKLMVDDIVSEDKSNRTEEEKVQHAIDYLHT</sequence>
<dbReference type="OrthoDB" id="10557582at2759"/>
<reference evidence="1 2" key="1">
    <citation type="journal article" date="2013" name="PLoS Genet.">
        <title>The genome and development-dependent transcriptomes of Pyronema confluens: a window into fungal evolution.</title>
        <authorList>
            <person name="Traeger S."/>
            <person name="Altegoer F."/>
            <person name="Freitag M."/>
            <person name="Gabaldon T."/>
            <person name="Kempken F."/>
            <person name="Kumar A."/>
            <person name="Marcet-Houben M."/>
            <person name="Poggeler S."/>
            <person name="Stajich J.E."/>
            <person name="Nowrousian M."/>
        </authorList>
    </citation>
    <scope>NUCLEOTIDE SEQUENCE [LARGE SCALE GENOMIC DNA]</scope>
    <source>
        <strain evidence="2">CBS 100304</strain>
        <tissue evidence="1">Vegetative mycelium</tissue>
    </source>
</reference>
<dbReference type="AlphaFoldDB" id="U4KUZ4"/>